<keyword evidence="3 5" id="KW-1133">Transmembrane helix</keyword>
<keyword evidence="4 5" id="KW-0472">Membrane</keyword>
<feature type="domain" description="SLC26A/SulP transporter" evidence="6">
    <location>
        <begin position="91"/>
        <end position="336"/>
    </location>
</feature>
<feature type="transmembrane region" description="Helical" evidence="5">
    <location>
        <begin position="95"/>
        <end position="115"/>
    </location>
</feature>
<feature type="transmembrane region" description="Helical" evidence="5">
    <location>
        <begin position="354"/>
        <end position="377"/>
    </location>
</feature>
<keyword evidence="2 5" id="KW-0812">Transmembrane</keyword>
<name>A0A0K8VPA0_BACLA</name>
<evidence type="ECO:0000256" key="5">
    <source>
        <dbReference type="SAM" id="Phobius"/>
    </source>
</evidence>
<comment type="subcellular location">
    <subcellularLocation>
        <location evidence="1">Membrane</location>
        <topology evidence="1">Multi-pass membrane protein</topology>
    </subcellularLocation>
</comment>
<dbReference type="Pfam" id="PF00916">
    <property type="entry name" value="Sulfate_transp"/>
    <property type="match status" value="1"/>
</dbReference>
<sequence>MCTVNSSGRTRTLEGCDNYGSDVTLDIPPGGLYTGSSDCIVDEAEVKEQRDCCSATGDWLKDSAANVFRKKTLYKRMPILEWLPKYDRNDFVGDLVAGITVGLTVIPQGLAFAGITGLELQYGLYSCFMGCFIYVLFGTSKDVPVGPTAIAALLTFQIGHGDLVKTILLTFLTGIIEVLMGLLKLGFLIDFVSGPVSAGFTSAASLIIFTSQLKDLLVVDTAGDTLVDMWVSIVKDFRNISWNDSALGVSAVFLLLSMRAMTFIEIGPKEGKKSWQRVLQKTIWLIGTSRNAVLVVLVGMLGYHLLQSGNDIFRMVGYVPSGLPEFKIPAFSATTYTNTTNGEFVEMNETFLDMVSSLGAGLIVIPLVSLLETTALIQAFGK</sequence>
<feature type="transmembrane region" description="Helical" evidence="5">
    <location>
        <begin position="283"/>
        <end position="306"/>
    </location>
</feature>
<evidence type="ECO:0000256" key="3">
    <source>
        <dbReference type="ARBA" id="ARBA00022989"/>
    </source>
</evidence>
<gene>
    <name evidence="7" type="primary">SLC26A11_26</name>
    <name evidence="7" type="ORF">c1_g1_i2</name>
</gene>
<evidence type="ECO:0000256" key="4">
    <source>
        <dbReference type="ARBA" id="ARBA00023136"/>
    </source>
</evidence>
<dbReference type="AlphaFoldDB" id="A0A0K8VPA0"/>
<dbReference type="GO" id="GO:0016020">
    <property type="term" value="C:membrane"/>
    <property type="evidence" value="ECO:0007669"/>
    <property type="project" value="UniProtKB-SubCell"/>
</dbReference>
<organism evidence="7">
    <name type="scientific">Bactrocera latifrons</name>
    <name type="common">Malaysian fruit fly</name>
    <name type="synonym">Chaetodacus latifrons</name>
    <dbReference type="NCBI Taxonomy" id="174628"/>
    <lineage>
        <taxon>Eukaryota</taxon>
        <taxon>Metazoa</taxon>
        <taxon>Ecdysozoa</taxon>
        <taxon>Arthropoda</taxon>
        <taxon>Hexapoda</taxon>
        <taxon>Insecta</taxon>
        <taxon>Pterygota</taxon>
        <taxon>Neoptera</taxon>
        <taxon>Endopterygota</taxon>
        <taxon>Diptera</taxon>
        <taxon>Brachycera</taxon>
        <taxon>Muscomorpha</taxon>
        <taxon>Tephritoidea</taxon>
        <taxon>Tephritidae</taxon>
        <taxon>Bactrocera</taxon>
        <taxon>Bactrocera</taxon>
    </lineage>
</organism>
<dbReference type="PANTHER" id="PTHR11814">
    <property type="entry name" value="SULFATE TRANSPORTER"/>
    <property type="match status" value="1"/>
</dbReference>
<evidence type="ECO:0000313" key="7">
    <source>
        <dbReference type="EMBL" id="JAI40390.1"/>
    </source>
</evidence>
<feature type="transmembrane region" description="Helical" evidence="5">
    <location>
        <begin position="163"/>
        <end position="180"/>
    </location>
</feature>
<dbReference type="InterPro" id="IPR011547">
    <property type="entry name" value="SLC26A/SulP_dom"/>
</dbReference>
<proteinExistence type="predicted"/>
<reference evidence="7" key="1">
    <citation type="submission" date="2015-06" db="EMBL/GenBank/DDBJ databases">
        <authorList>
            <person name="Hoefler B.C."/>
            <person name="Straight P.D."/>
        </authorList>
    </citation>
    <scope>NUCLEOTIDE SEQUENCE</scope>
</reference>
<evidence type="ECO:0000256" key="1">
    <source>
        <dbReference type="ARBA" id="ARBA00004141"/>
    </source>
</evidence>
<feature type="transmembrane region" description="Helical" evidence="5">
    <location>
        <begin position="245"/>
        <end position="262"/>
    </location>
</feature>
<dbReference type="InterPro" id="IPR001902">
    <property type="entry name" value="SLC26A/SulP_fam"/>
</dbReference>
<dbReference type="OrthoDB" id="288203at2759"/>
<evidence type="ECO:0000256" key="2">
    <source>
        <dbReference type="ARBA" id="ARBA00022692"/>
    </source>
</evidence>
<evidence type="ECO:0000259" key="6">
    <source>
        <dbReference type="Pfam" id="PF00916"/>
    </source>
</evidence>
<dbReference type="EMBL" id="GDHF01011924">
    <property type="protein sequence ID" value="JAI40390.1"/>
    <property type="molecule type" value="Transcribed_RNA"/>
</dbReference>
<dbReference type="GO" id="GO:0055085">
    <property type="term" value="P:transmembrane transport"/>
    <property type="evidence" value="ECO:0007669"/>
    <property type="project" value="InterPro"/>
</dbReference>
<protein>
    <submittedName>
        <fullName evidence="7">Sodium-independent sulfate anion transporter</fullName>
    </submittedName>
</protein>
<accession>A0A0K8VPA0</accession>